<dbReference type="InterPro" id="IPR012887">
    <property type="entry name" value="GDP_fucose_pyrophosphorylase"/>
</dbReference>
<reference evidence="9 10" key="1">
    <citation type="journal article" date="2022" name="Syst. Appl. Microbiol.">
        <title>Rhodopirellula aestuarii sp. nov., a novel member of the genus Rhodopirellula isolated from brackish sediments collected in the Tagus River estuary, Portugal.</title>
        <authorList>
            <person name="Vitorino I.R."/>
            <person name="Klimek D."/>
            <person name="Calusinska M."/>
            <person name="Lobo-da-Cunha A."/>
            <person name="Vasconcelos V."/>
            <person name="Lage O.M."/>
        </authorList>
    </citation>
    <scope>NUCLEOTIDE SEQUENCE [LARGE SCALE GENOMIC DNA]</scope>
    <source>
        <strain evidence="9 10">ICT_H3.1</strain>
    </source>
</reference>
<keyword evidence="10" id="KW-1185">Reference proteome</keyword>
<dbReference type="InterPro" id="IPR020568">
    <property type="entry name" value="Ribosomal_Su5_D2-typ_SF"/>
</dbReference>
<feature type="domain" description="GDP-fucose pyrophosphorylase" evidence="7">
    <location>
        <begin position="271"/>
        <end position="444"/>
    </location>
</feature>
<gene>
    <name evidence="9" type="ORF">NB063_15030</name>
</gene>
<dbReference type="Pfam" id="PF08544">
    <property type="entry name" value="GHMP_kinases_C"/>
    <property type="match status" value="1"/>
</dbReference>
<evidence type="ECO:0000313" key="10">
    <source>
        <dbReference type="Proteomes" id="UP001202961"/>
    </source>
</evidence>
<dbReference type="Pfam" id="PF00288">
    <property type="entry name" value="GHMP_kinases_N"/>
    <property type="match status" value="1"/>
</dbReference>
<evidence type="ECO:0000256" key="3">
    <source>
        <dbReference type="ARBA" id="ARBA00022777"/>
    </source>
</evidence>
<dbReference type="InterPro" id="IPR052203">
    <property type="entry name" value="GHMP_Kinase-Related"/>
</dbReference>
<dbReference type="Pfam" id="PF07959">
    <property type="entry name" value="Fucose_pyrophosphorylase"/>
    <property type="match status" value="2"/>
</dbReference>
<keyword evidence="2" id="KW-0547">Nucleotide-binding</keyword>
<evidence type="ECO:0000256" key="4">
    <source>
        <dbReference type="ARBA" id="ARBA00022840"/>
    </source>
</evidence>
<evidence type="ECO:0000259" key="7">
    <source>
        <dbReference type="Pfam" id="PF07959"/>
    </source>
</evidence>
<feature type="domain" description="GHMP kinase C-terminal" evidence="8">
    <location>
        <begin position="869"/>
        <end position="947"/>
    </location>
</feature>
<dbReference type="InterPro" id="IPR036554">
    <property type="entry name" value="GHMP_kinase_C_sf"/>
</dbReference>
<protein>
    <submittedName>
        <fullName evidence="9">Bifunctional fucokinase/fucose-1-phosphate guanylyltransferase</fullName>
    </submittedName>
</protein>
<dbReference type="SUPFAM" id="SSF54211">
    <property type="entry name" value="Ribosomal protein S5 domain 2-like"/>
    <property type="match status" value="1"/>
</dbReference>
<dbReference type="EMBL" id="JAMQBK010000039">
    <property type="protein sequence ID" value="MCM2371917.1"/>
    <property type="molecule type" value="Genomic_DNA"/>
</dbReference>
<keyword evidence="3" id="KW-0418">Kinase</keyword>
<dbReference type="PANTHER" id="PTHR32463:SF0">
    <property type="entry name" value="L-FUCOSE KINASE"/>
    <property type="match status" value="1"/>
</dbReference>
<dbReference type="PANTHER" id="PTHR32463">
    <property type="entry name" value="L-FUCOSE KINASE"/>
    <property type="match status" value="1"/>
</dbReference>
<dbReference type="SUPFAM" id="SSF55060">
    <property type="entry name" value="GHMP Kinase, C-terminal domain"/>
    <property type="match status" value="1"/>
</dbReference>
<dbReference type="Gene3D" id="3.30.230.120">
    <property type="match status" value="1"/>
</dbReference>
<evidence type="ECO:0000256" key="1">
    <source>
        <dbReference type="ARBA" id="ARBA00022679"/>
    </source>
</evidence>
<accession>A0ABT0U4Q4</accession>
<evidence type="ECO:0000256" key="5">
    <source>
        <dbReference type="ARBA" id="ARBA00038121"/>
    </source>
</evidence>
<dbReference type="PRINTS" id="PR00960">
    <property type="entry name" value="LMBPPROTEIN"/>
</dbReference>
<comment type="similarity">
    <text evidence="5">Belongs to the GHMP kinase family.</text>
</comment>
<dbReference type="Proteomes" id="UP001202961">
    <property type="component" value="Unassembled WGS sequence"/>
</dbReference>
<evidence type="ECO:0000259" key="6">
    <source>
        <dbReference type="Pfam" id="PF00288"/>
    </source>
</evidence>
<sequence>MNESPQLLLSLPPNMCRQLPDVRPDLANRVFATHDPPEAQLGSGGGTAHVLAEAWRRSKNKPQRFRDWTDAQQRIVLHGGGESRRLPAYAGVGKLFIPVPVLRWSRGQRLGQTLLDLNEPFLREAFSQAGESARVMIASGDVMLRSREPIPKLSDVDVVLMGMWASPEVAQNYGVMFCDRDDPRKLKTFLQKPSPDEIRDRSREMSFLIDIGVWLLSERAVACLMSKCGWDVGRDAFAGGDVPKNYDLYGQWSQHFGSEPVAKDSEVSELSVAIAPVQGGEFYHFGTTNDVIESMYSLQNIVTDQSLLGAVSSLAQPKQFIQDSSFGGPLRRQENEALWVEGSHIPKTWKIGKRHMLTGVPTNDWQLDLADGVCLDFVPVGESGLAIRPYGYADRFRGELADESTMWLEQPAAKWFSDRNISWKEAGLDPSTDMQFARLFPLLETCAITSDFMKWLIAGTADSLGEDADAHREAWLAARRLSARELSQKSDLQRVQEIRSTRRRDALPVMVGHGRRSIFFKLDLANVAKDFAESNEPLPEASEAGNDVMLAVHDRMFRSEVMRCRNHNGWQAEERAALRLLEESIVSTYHRNPVVPQNQLANDQIVWARSPARVDFAGGWTDTPPYCIQQGGCVVNIALNLNGQPPIQAFARRSDDLSITIRSIDLGISEQLNTYEEVGNYCGLGSGFSVAKAALCLCGFHPDFNGGKFDSLADQLRSFGGGVDVSMLAAIPKGSGLGTSSILAGTVLGALSELAGYHWDAQAIANRVTAVEQMLGSGGGWQDQIGGLLPGAKLIETQPGMTQTAAIRWLPTAFFESPEYESRALLYYTGIARVAHDVLGEIVRGMFLNDPTRLGVLAGIERNSHTCFDAVQRLDLAKFGESIDRSWQHNQALDSGTNPPEVVEIVERIQSHTTAFKLSGAGGGGFMYMLAKDADHARRLREDLENNPPNERARFVDMRVSSTGLQVTRS</sequence>
<keyword evidence="9" id="KW-0548">Nucleotidyltransferase</keyword>
<evidence type="ECO:0000256" key="2">
    <source>
        <dbReference type="ARBA" id="ARBA00022741"/>
    </source>
</evidence>
<name>A0ABT0U4Q4_9BACT</name>
<dbReference type="InterPro" id="IPR013750">
    <property type="entry name" value="GHMP_kinase_C_dom"/>
</dbReference>
<dbReference type="GO" id="GO:0016779">
    <property type="term" value="F:nucleotidyltransferase activity"/>
    <property type="evidence" value="ECO:0007669"/>
    <property type="project" value="UniProtKB-KW"/>
</dbReference>
<dbReference type="RefSeq" id="WP_250929548.1">
    <property type="nucleotide sequence ID" value="NZ_JAMQBK010000039.1"/>
</dbReference>
<dbReference type="NCBIfam" id="NF009948">
    <property type="entry name" value="PRK13412.1"/>
    <property type="match status" value="1"/>
</dbReference>
<comment type="caution">
    <text evidence="9">The sequence shown here is derived from an EMBL/GenBank/DDBJ whole genome shotgun (WGS) entry which is preliminary data.</text>
</comment>
<keyword evidence="1" id="KW-0808">Transferase</keyword>
<evidence type="ECO:0000313" key="9">
    <source>
        <dbReference type="EMBL" id="MCM2371917.1"/>
    </source>
</evidence>
<organism evidence="9 10">
    <name type="scientific">Aporhodopirellula aestuarii</name>
    <dbReference type="NCBI Taxonomy" id="2950107"/>
    <lineage>
        <taxon>Bacteria</taxon>
        <taxon>Pseudomonadati</taxon>
        <taxon>Planctomycetota</taxon>
        <taxon>Planctomycetia</taxon>
        <taxon>Pirellulales</taxon>
        <taxon>Pirellulaceae</taxon>
        <taxon>Aporhodopirellula</taxon>
    </lineage>
</organism>
<feature type="domain" description="GDP-fucose pyrophosphorylase" evidence="7">
    <location>
        <begin position="75"/>
        <end position="225"/>
    </location>
</feature>
<feature type="domain" description="GHMP kinase N-terminal" evidence="6">
    <location>
        <begin position="716"/>
        <end position="785"/>
    </location>
</feature>
<dbReference type="InterPro" id="IPR001174">
    <property type="entry name" value="HddA/FKP"/>
</dbReference>
<proteinExistence type="inferred from homology"/>
<evidence type="ECO:0000259" key="8">
    <source>
        <dbReference type="Pfam" id="PF08544"/>
    </source>
</evidence>
<keyword evidence="4" id="KW-0067">ATP-binding</keyword>
<dbReference type="InterPro" id="IPR006204">
    <property type="entry name" value="GHMP_kinase_N_dom"/>
</dbReference>